<evidence type="ECO:0000256" key="6">
    <source>
        <dbReference type="PROSITE-ProRule" id="PRU00169"/>
    </source>
</evidence>
<proteinExistence type="predicted"/>
<keyword evidence="3" id="KW-0805">Transcription regulation</keyword>
<evidence type="ECO:0000256" key="2">
    <source>
        <dbReference type="ARBA" id="ARBA00023012"/>
    </source>
</evidence>
<evidence type="ECO:0000256" key="1">
    <source>
        <dbReference type="ARBA" id="ARBA00022553"/>
    </source>
</evidence>
<dbReference type="EMBL" id="MFHD01000020">
    <property type="protein sequence ID" value="OGF62279.1"/>
    <property type="molecule type" value="Genomic_DNA"/>
</dbReference>
<dbReference type="SUPFAM" id="SSF52172">
    <property type="entry name" value="CheY-like"/>
    <property type="match status" value="1"/>
</dbReference>
<dbReference type="FunFam" id="3.40.50.2300:FF:000001">
    <property type="entry name" value="DNA-binding response regulator PhoB"/>
    <property type="match status" value="1"/>
</dbReference>
<organism evidence="8 9">
    <name type="scientific">Candidatus Giovannonibacteria bacterium RIFCSPHIGHO2_01_FULL_45_23</name>
    <dbReference type="NCBI Taxonomy" id="1798325"/>
    <lineage>
        <taxon>Bacteria</taxon>
        <taxon>Candidatus Giovannoniibacteriota</taxon>
    </lineage>
</organism>
<dbReference type="SMART" id="SM00448">
    <property type="entry name" value="REC"/>
    <property type="match status" value="1"/>
</dbReference>
<evidence type="ECO:0000313" key="9">
    <source>
        <dbReference type="Proteomes" id="UP000179251"/>
    </source>
</evidence>
<feature type="modified residue" description="4-aspartylphosphate" evidence="6">
    <location>
        <position position="54"/>
    </location>
</feature>
<evidence type="ECO:0000256" key="4">
    <source>
        <dbReference type="ARBA" id="ARBA00023125"/>
    </source>
</evidence>
<dbReference type="GO" id="GO:0000160">
    <property type="term" value="P:phosphorelay signal transduction system"/>
    <property type="evidence" value="ECO:0007669"/>
    <property type="project" value="UniProtKB-KW"/>
</dbReference>
<dbReference type="InterPro" id="IPR050595">
    <property type="entry name" value="Bact_response_regulator"/>
</dbReference>
<evidence type="ECO:0000313" key="8">
    <source>
        <dbReference type="EMBL" id="OGF62279.1"/>
    </source>
</evidence>
<dbReference type="InterPro" id="IPR001789">
    <property type="entry name" value="Sig_transdc_resp-reg_receiver"/>
</dbReference>
<reference evidence="8 9" key="1">
    <citation type="journal article" date="2016" name="Nat. Commun.">
        <title>Thousands of microbial genomes shed light on interconnected biogeochemical processes in an aquifer system.</title>
        <authorList>
            <person name="Anantharaman K."/>
            <person name="Brown C.T."/>
            <person name="Hug L.A."/>
            <person name="Sharon I."/>
            <person name="Castelle C.J."/>
            <person name="Probst A.J."/>
            <person name="Thomas B.C."/>
            <person name="Singh A."/>
            <person name="Wilkins M.J."/>
            <person name="Karaoz U."/>
            <person name="Brodie E.L."/>
            <person name="Williams K.H."/>
            <person name="Hubbard S.S."/>
            <person name="Banfield J.F."/>
        </authorList>
    </citation>
    <scope>NUCLEOTIDE SEQUENCE [LARGE SCALE GENOMIC DNA]</scope>
</reference>
<dbReference type="Proteomes" id="UP000179251">
    <property type="component" value="Unassembled WGS sequence"/>
</dbReference>
<evidence type="ECO:0000256" key="3">
    <source>
        <dbReference type="ARBA" id="ARBA00023015"/>
    </source>
</evidence>
<gene>
    <name evidence="8" type="ORF">A2834_02770</name>
</gene>
<keyword evidence="4" id="KW-0238">DNA-binding</keyword>
<keyword evidence="5" id="KW-0804">Transcription</keyword>
<keyword evidence="1 6" id="KW-0597">Phosphoprotein</keyword>
<dbReference type="InterPro" id="IPR011006">
    <property type="entry name" value="CheY-like_superfamily"/>
</dbReference>
<comment type="caution">
    <text evidence="8">The sequence shown here is derived from an EMBL/GenBank/DDBJ whole genome shotgun (WGS) entry which is preliminary data.</text>
</comment>
<dbReference type="AlphaFoldDB" id="A0A1F5VFQ1"/>
<dbReference type="Gene3D" id="3.40.50.2300">
    <property type="match status" value="1"/>
</dbReference>
<keyword evidence="2" id="KW-0902">Two-component regulatory system</keyword>
<protein>
    <recommendedName>
        <fullName evidence="7">Response regulatory domain-containing protein</fullName>
    </recommendedName>
</protein>
<dbReference type="Pfam" id="PF00072">
    <property type="entry name" value="Response_reg"/>
    <property type="match status" value="1"/>
</dbReference>
<name>A0A1F5VFQ1_9BACT</name>
<evidence type="ECO:0000256" key="5">
    <source>
        <dbReference type="ARBA" id="ARBA00023163"/>
    </source>
</evidence>
<feature type="domain" description="Response regulatory" evidence="7">
    <location>
        <begin position="5"/>
        <end position="122"/>
    </location>
</feature>
<evidence type="ECO:0000259" key="7">
    <source>
        <dbReference type="PROSITE" id="PS50110"/>
    </source>
</evidence>
<dbReference type="PANTHER" id="PTHR44591:SF3">
    <property type="entry name" value="RESPONSE REGULATORY DOMAIN-CONTAINING PROTEIN"/>
    <property type="match status" value="1"/>
</dbReference>
<dbReference type="STRING" id="1798325.A2834_02770"/>
<sequence>MAKKHILIVDDDPLMARMYENKMQTDGYDVAVASNGEEALLAVRKKKPDLMLLDVMMPKMNGVETLKALKGDAKTKNIPIIILTNLGDNPDDIQKAKDLGALDYLVKSQISLKELSDRVKKELGN</sequence>
<accession>A0A1F5VFQ1</accession>
<dbReference type="GO" id="GO:0003677">
    <property type="term" value="F:DNA binding"/>
    <property type="evidence" value="ECO:0007669"/>
    <property type="project" value="UniProtKB-KW"/>
</dbReference>
<dbReference type="PROSITE" id="PS50110">
    <property type="entry name" value="RESPONSE_REGULATORY"/>
    <property type="match status" value="1"/>
</dbReference>
<dbReference type="PANTHER" id="PTHR44591">
    <property type="entry name" value="STRESS RESPONSE REGULATOR PROTEIN 1"/>
    <property type="match status" value="1"/>
</dbReference>